<accession>A0AAN9IAR2</accession>
<dbReference type="InterPro" id="IPR010987">
    <property type="entry name" value="Glutathione-S-Trfase_C-like"/>
</dbReference>
<dbReference type="EC" id="2.5.1.18" evidence="1"/>
<keyword evidence="4" id="KW-1185">Reference proteome</keyword>
<dbReference type="InterPro" id="IPR045074">
    <property type="entry name" value="GST_C_Tau"/>
</dbReference>
<dbReference type="InterPro" id="IPR045073">
    <property type="entry name" value="Omega/Tau-like"/>
</dbReference>
<dbReference type="PROSITE" id="PS50405">
    <property type="entry name" value="GST_CTER"/>
    <property type="match status" value="1"/>
</dbReference>
<proteinExistence type="inferred from homology"/>
<evidence type="ECO:0000313" key="4">
    <source>
        <dbReference type="Proteomes" id="UP001372338"/>
    </source>
</evidence>
<organism evidence="3 4">
    <name type="scientific">Crotalaria pallida</name>
    <name type="common">Smooth rattlebox</name>
    <name type="synonym">Crotalaria striata</name>
    <dbReference type="NCBI Taxonomy" id="3830"/>
    <lineage>
        <taxon>Eukaryota</taxon>
        <taxon>Viridiplantae</taxon>
        <taxon>Streptophyta</taxon>
        <taxon>Embryophyta</taxon>
        <taxon>Tracheophyta</taxon>
        <taxon>Spermatophyta</taxon>
        <taxon>Magnoliopsida</taxon>
        <taxon>eudicotyledons</taxon>
        <taxon>Gunneridae</taxon>
        <taxon>Pentapetalae</taxon>
        <taxon>rosids</taxon>
        <taxon>fabids</taxon>
        <taxon>Fabales</taxon>
        <taxon>Fabaceae</taxon>
        <taxon>Papilionoideae</taxon>
        <taxon>50 kb inversion clade</taxon>
        <taxon>genistoids sensu lato</taxon>
        <taxon>core genistoids</taxon>
        <taxon>Crotalarieae</taxon>
        <taxon>Crotalaria</taxon>
    </lineage>
</organism>
<keyword evidence="1" id="KW-0963">Cytoplasm</keyword>
<dbReference type="CDD" id="cd03185">
    <property type="entry name" value="GST_C_Tau"/>
    <property type="match status" value="1"/>
</dbReference>
<comment type="function">
    <text evidence="1">Is involved in the conjugation of reduced glutathione to a wide number of exogenous and endogenous hydrophobic electrophiles.</text>
</comment>
<dbReference type="Gene3D" id="3.40.30.10">
    <property type="entry name" value="Glutaredoxin"/>
    <property type="match status" value="1"/>
</dbReference>
<dbReference type="SUPFAM" id="SSF47616">
    <property type="entry name" value="GST C-terminal domain-like"/>
    <property type="match status" value="1"/>
</dbReference>
<comment type="catalytic activity">
    <reaction evidence="1">
        <text>RX + glutathione = an S-substituted glutathione + a halide anion + H(+)</text>
        <dbReference type="Rhea" id="RHEA:16437"/>
        <dbReference type="ChEBI" id="CHEBI:15378"/>
        <dbReference type="ChEBI" id="CHEBI:16042"/>
        <dbReference type="ChEBI" id="CHEBI:17792"/>
        <dbReference type="ChEBI" id="CHEBI:57925"/>
        <dbReference type="ChEBI" id="CHEBI:90779"/>
        <dbReference type="EC" id="2.5.1.18"/>
    </reaction>
</comment>
<comment type="caution">
    <text evidence="3">The sequence shown here is derived from an EMBL/GenBank/DDBJ whole genome shotgun (WGS) entry which is preliminary data.</text>
</comment>
<feature type="domain" description="GST C-terminal" evidence="2">
    <location>
        <begin position="61"/>
        <end position="171"/>
    </location>
</feature>
<dbReference type="PANTHER" id="PTHR11260">
    <property type="entry name" value="GLUTATHIONE S-TRANSFERASE, GST, SUPERFAMILY, GST DOMAIN CONTAINING"/>
    <property type="match status" value="1"/>
</dbReference>
<dbReference type="InterPro" id="IPR036282">
    <property type="entry name" value="Glutathione-S-Trfase_C_sf"/>
</dbReference>
<evidence type="ECO:0000259" key="2">
    <source>
        <dbReference type="PROSITE" id="PS50405"/>
    </source>
</evidence>
<dbReference type="GO" id="GO:0006749">
    <property type="term" value="P:glutathione metabolic process"/>
    <property type="evidence" value="ECO:0007669"/>
    <property type="project" value="InterPro"/>
</dbReference>
<dbReference type="Proteomes" id="UP001372338">
    <property type="component" value="Unassembled WGS sequence"/>
</dbReference>
<keyword evidence="1" id="KW-0808">Transferase</keyword>
<dbReference type="GO" id="GO:0005829">
    <property type="term" value="C:cytosol"/>
    <property type="evidence" value="ECO:0007669"/>
    <property type="project" value="UniProtKB-SubCell"/>
</dbReference>
<comment type="subcellular location">
    <subcellularLocation>
        <location evidence="1">Cytoplasm</location>
        <location evidence="1">Cytosol</location>
    </subcellularLocation>
</comment>
<dbReference type="PANTHER" id="PTHR11260:SF775">
    <property type="entry name" value="GLUTATHIONE S-TRANSFERASE U10"/>
    <property type="match status" value="1"/>
</dbReference>
<sequence length="171" mass="19734">MGMLKMLVFTQRQGHKTFAAGQAKRGSICSLRIWQSHFAESTVILEYIEETWPQNPLLPKHTHERALARFWINFGEDSIASITDLFLWTSKDEQERAIAITKAQETLRVIEEQGLGDYKFFGGNNIGMVDIIYGCHSHWLEGLEEIAGMKLIEPNKFPRLMHELKILNKFL</sequence>
<dbReference type="AlphaFoldDB" id="A0AAN9IAR2"/>
<evidence type="ECO:0000256" key="1">
    <source>
        <dbReference type="RuleBase" id="RU369102"/>
    </source>
</evidence>
<protein>
    <recommendedName>
        <fullName evidence="1">Glutathione S-transferase</fullName>
        <ecNumber evidence="1">2.5.1.18</ecNumber>
    </recommendedName>
</protein>
<comment type="similarity">
    <text evidence="1">Belongs to the GST superfamily.</text>
</comment>
<reference evidence="3 4" key="1">
    <citation type="submission" date="2024-01" db="EMBL/GenBank/DDBJ databases">
        <title>The genomes of 5 underutilized Papilionoideae crops provide insights into root nodulation and disease resistanc.</title>
        <authorList>
            <person name="Yuan L."/>
        </authorList>
    </citation>
    <scope>NUCLEOTIDE SEQUENCE [LARGE SCALE GENOMIC DNA]</scope>
    <source>
        <strain evidence="3">ZHUSHIDOU_FW_LH</strain>
        <tissue evidence="3">Leaf</tissue>
    </source>
</reference>
<gene>
    <name evidence="3" type="ORF">RIF29_23051</name>
</gene>
<dbReference type="EMBL" id="JAYWIO010000004">
    <property type="protein sequence ID" value="KAK7270130.1"/>
    <property type="molecule type" value="Genomic_DNA"/>
</dbReference>
<dbReference type="Gene3D" id="1.20.1050.10">
    <property type="match status" value="1"/>
</dbReference>
<evidence type="ECO:0000313" key="3">
    <source>
        <dbReference type="EMBL" id="KAK7270130.1"/>
    </source>
</evidence>
<name>A0AAN9IAR2_CROPI</name>
<dbReference type="GO" id="GO:0004364">
    <property type="term" value="F:glutathione transferase activity"/>
    <property type="evidence" value="ECO:0007669"/>
    <property type="project" value="UniProtKB-UniRule"/>
</dbReference>